<dbReference type="InterPro" id="IPR036061">
    <property type="entry name" value="CheW-like_dom_sf"/>
</dbReference>
<dbReference type="InterPro" id="IPR004358">
    <property type="entry name" value="Sig_transdc_His_kin-like_C"/>
</dbReference>
<dbReference type="SUPFAM" id="SSF47226">
    <property type="entry name" value="Histidine-containing phosphotransfer domain, HPT domain"/>
    <property type="match status" value="2"/>
</dbReference>
<feature type="domain" description="HPt" evidence="11">
    <location>
        <begin position="298"/>
        <end position="402"/>
    </location>
</feature>
<dbReference type="FunFam" id="3.30.565.10:FF:000016">
    <property type="entry name" value="Chemotaxis protein CheA, putative"/>
    <property type="match status" value="1"/>
</dbReference>
<feature type="domain" description="CheW-like" evidence="10">
    <location>
        <begin position="778"/>
        <end position="912"/>
    </location>
</feature>
<dbReference type="Proteomes" id="UP000220251">
    <property type="component" value="Unassembled WGS sequence"/>
</dbReference>
<evidence type="ECO:0000256" key="2">
    <source>
        <dbReference type="ARBA" id="ARBA00012438"/>
    </source>
</evidence>
<dbReference type="SUPFAM" id="SSF52172">
    <property type="entry name" value="CheY-like"/>
    <property type="match status" value="1"/>
</dbReference>
<dbReference type="Gene3D" id="3.40.50.2300">
    <property type="match status" value="1"/>
</dbReference>
<evidence type="ECO:0000259" key="8">
    <source>
        <dbReference type="PROSITE" id="PS50109"/>
    </source>
</evidence>
<feature type="modified residue" description="Phosphohistidine" evidence="6">
    <location>
        <position position="41"/>
    </location>
</feature>
<evidence type="ECO:0000256" key="4">
    <source>
        <dbReference type="ARBA" id="ARBA00022679"/>
    </source>
</evidence>
<keyword evidence="13" id="KW-1185">Reference proteome</keyword>
<evidence type="ECO:0000313" key="12">
    <source>
        <dbReference type="EMBL" id="CRX38384.1"/>
    </source>
</evidence>
<dbReference type="GO" id="GO:0000155">
    <property type="term" value="F:phosphorelay sensor kinase activity"/>
    <property type="evidence" value="ECO:0007669"/>
    <property type="project" value="UniProtKB-ARBA"/>
</dbReference>
<evidence type="ECO:0000313" key="13">
    <source>
        <dbReference type="Proteomes" id="UP000220251"/>
    </source>
</evidence>
<dbReference type="Pfam" id="PF00072">
    <property type="entry name" value="Response_reg"/>
    <property type="match status" value="1"/>
</dbReference>
<evidence type="ECO:0000256" key="1">
    <source>
        <dbReference type="ARBA" id="ARBA00000085"/>
    </source>
</evidence>
<reference evidence="13" key="1">
    <citation type="submission" date="2015-06" db="EMBL/GenBank/DDBJ databases">
        <authorList>
            <person name="Bertelli C."/>
        </authorList>
    </citation>
    <scope>NUCLEOTIDE SEQUENCE [LARGE SCALE GENOMIC DNA]</scope>
    <source>
        <strain evidence="13">CRIB-30</strain>
    </source>
</reference>
<feature type="modified residue" description="Phosphohistidine" evidence="6">
    <location>
        <position position="345"/>
    </location>
</feature>
<feature type="domain" description="Histidine kinase" evidence="8">
    <location>
        <begin position="562"/>
        <end position="776"/>
    </location>
</feature>
<dbReference type="SMART" id="SM00387">
    <property type="entry name" value="HATPase_c"/>
    <property type="match status" value="1"/>
</dbReference>
<dbReference type="PROSITE" id="PS50894">
    <property type="entry name" value="HPT"/>
    <property type="match status" value="2"/>
</dbReference>
<feature type="modified residue" description="4-aspartylphosphate" evidence="7">
    <location>
        <position position="985"/>
    </location>
</feature>
<dbReference type="Pfam" id="PF01584">
    <property type="entry name" value="CheW"/>
    <property type="match status" value="1"/>
</dbReference>
<dbReference type="InterPro" id="IPR036890">
    <property type="entry name" value="HATPase_C_sf"/>
</dbReference>
<dbReference type="InterPro" id="IPR005467">
    <property type="entry name" value="His_kinase_dom"/>
</dbReference>
<dbReference type="Pfam" id="PF01627">
    <property type="entry name" value="Hpt"/>
    <property type="match status" value="2"/>
</dbReference>
<dbReference type="PROSITE" id="PS50109">
    <property type="entry name" value="HIS_KIN"/>
    <property type="match status" value="1"/>
</dbReference>
<dbReference type="Gene3D" id="2.30.30.40">
    <property type="entry name" value="SH3 Domains"/>
    <property type="match status" value="1"/>
</dbReference>
<keyword evidence="4" id="KW-0808">Transferase</keyword>
<dbReference type="InterPro" id="IPR051315">
    <property type="entry name" value="Bact_Chemotaxis_CheA"/>
</dbReference>
<accession>A0A0H5DRP3</accession>
<evidence type="ECO:0000259" key="9">
    <source>
        <dbReference type="PROSITE" id="PS50110"/>
    </source>
</evidence>
<dbReference type="InterPro" id="IPR008207">
    <property type="entry name" value="Sig_transdc_His_kin_Hpt_dom"/>
</dbReference>
<dbReference type="OrthoDB" id="9803176at2"/>
<evidence type="ECO:0000256" key="7">
    <source>
        <dbReference type="PROSITE-ProRule" id="PRU00169"/>
    </source>
</evidence>
<dbReference type="GO" id="GO:0006935">
    <property type="term" value="P:chemotaxis"/>
    <property type="evidence" value="ECO:0007669"/>
    <property type="project" value="InterPro"/>
</dbReference>
<dbReference type="InterPro" id="IPR001789">
    <property type="entry name" value="Sig_transdc_resp-reg_receiver"/>
</dbReference>
<dbReference type="RefSeq" id="WP_098038244.1">
    <property type="nucleotide sequence ID" value="NZ_CWGJ01000012.1"/>
</dbReference>
<protein>
    <recommendedName>
        <fullName evidence="2">histidine kinase</fullName>
        <ecNumber evidence="2">2.7.13.3</ecNumber>
    </recommendedName>
</protein>
<dbReference type="SMART" id="SM00073">
    <property type="entry name" value="HPT"/>
    <property type="match status" value="2"/>
</dbReference>
<dbReference type="PANTHER" id="PTHR43395">
    <property type="entry name" value="SENSOR HISTIDINE KINASE CHEA"/>
    <property type="match status" value="1"/>
</dbReference>
<dbReference type="Gene3D" id="3.30.565.10">
    <property type="entry name" value="Histidine kinase-like ATPase, C-terminal domain"/>
    <property type="match status" value="1"/>
</dbReference>
<dbReference type="PRINTS" id="PR00344">
    <property type="entry name" value="BCTRLSENSOR"/>
</dbReference>
<evidence type="ECO:0000256" key="3">
    <source>
        <dbReference type="ARBA" id="ARBA00022553"/>
    </source>
</evidence>
<dbReference type="EC" id="2.7.13.3" evidence="2"/>
<comment type="catalytic activity">
    <reaction evidence="1">
        <text>ATP + protein L-histidine = ADP + protein N-phospho-L-histidine.</text>
        <dbReference type="EC" id="2.7.13.3"/>
    </reaction>
</comment>
<evidence type="ECO:0000259" key="10">
    <source>
        <dbReference type="PROSITE" id="PS50851"/>
    </source>
</evidence>
<dbReference type="SMART" id="SM00448">
    <property type="entry name" value="REC"/>
    <property type="match status" value="1"/>
</dbReference>
<dbReference type="AlphaFoldDB" id="A0A0H5DRP3"/>
<dbReference type="PROSITE" id="PS50110">
    <property type="entry name" value="RESPONSE_REGULATORY"/>
    <property type="match status" value="1"/>
</dbReference>
<dbReference type="PANTHER" id="PTHR43395:SF1">
    <property type="entry name" value="CHEMOTAXIS PROTEIN CHEA"/>
    <property type="match status" value="1"/>
</dbReference>
<dbReference type="Gene3D" id="1.20.120.160">
    <property type="entry name" value="HPT domain"/>
    <property type="match status" value="2"/>
</dbReference>
<dbReference type="InterPro" id="IPR002545">
    <property type="entry name" value="CheW-lke_dom"/>
</dbReference>
<dbReference type="PROSITE" id="PS50851">
    <property type="entry name" value="CHEW"/>
    <property type="match status" value="1"/>
</dbReference>
<dbReference type="InterPro" id="IPR036641">
    <property type="entry name" value="HPT_dom_sf"/>
</dbReference>
<dbReference type="Pfam" id="PF02518">
    <property type="entry name" value="HATPase_c"/>
    <property type="match status" value="1"/>
</dbReference>
<dbReference type="CDD" id="cd00156">
    <property type="entry name" value="REC"/>
    <property type="match status" value="1"/>
</dbReference>
<dbReference type="CDD" id="cd00088">
    <property type="entry name" value="HPT"/>
    <property type="match status" value="1"/>
</dbReference>
<evidence type="ECO:0000256" key="6">
    <source>
        <dbReference type="PROSITE-ProRule" id="PRU00110"/>
    </source>
</evidence>
<dbReference type="EMBL" id="CWGJ01000012">
    <property type="protein sequence ID" value="CRX38384.1"/>
    <property type="molecule type" value="Genomic_DNA"/>
</dbReference>
<dbReference type="InterPro" id="IPR011006">
    <property type="entry name" value="CheY-like_superfamily"/>
</dbReference>
<dbReference type="SUPFAM" id="SSF50341">
    <property type="entry name" value="CheW-like"/>
    <property type="match status" value="1"/>
</dbReference>
<dbReference type="InterPro" id="IPR003594">
    <property type="entry name" value="HATPase_dom"/>
</dbReference>
<feature type="domain" description="Response regulatory" evidence="9">
    <location>
        <begin position="936"/>
        <end position="1052"/>
    </location>
</feature>
<proteinExistence type="predicted"/>
<evidence type="ECO:0000256" key="5">
    <source>
        <dbReference type="ARBA" id="ARBA00022777"/>
    </source>
</evidence>
<keyword evidence="5 12" id="KW-0418">Kinase</keyword>
<sequence>MQLEVLALFQKELREQVELIKSELDKLSEQRSAGEISRAFHSMKGAASLLKIDTIKSAAGWLEKEVNSVSPETRGAVKEAIQEFLAIIEPVLKKNEEELLDAIQELVPKISALEKMMSPKGPSAPVSVEGALDKRTPSGELFFYRLKELTDRFKQHLSFCESNFEDLERVTLLEELAAEIRDLGKTKGIQIVVEAGRSLNLCFFAVRKKLLGWTRGHFDLIQEIVEFLFGLAGESSETCQSWLIKKKSNVETCINIILAISNEATQFIYYEDLKGRHPLPYPKEELPEEGESFASQDLDEKDQRFVALFLTELRDQIKDFEGDLLTLEKNPDDTKTASKLMRASHSLKGASKAVGFHALTRLAHSMEDLFSLVQKGEGVIIPEAIDVLLKAVDILHVISKVESGHLDSWLMENKTRIDQLLRELSAAFAHCTLIRDISSPLPQEGRKVLVRKSATPEPPAEVKKALVETLLLPMEAVKEESRFLRVSLPHINHLMGLAGEFLVEAKSLDLFERSLGRMKTKALKVTMDLSRIKEKIGSGKKEESIAVADSLLAQGKSLSHDISKLMQEFDRFARASEALSSKFYQEMVESRMRPFSEGTEFLPRLIRDLCKQLSKKADLQIVGKNTLVDREILEKLESPLTHLVRNAIDHGIESTQERALRGKCETGLVKVEATHRDGALVISVYDDGSGIDLDQIKKAIIEKKLAHESILGKMDDKDVLKYLFHPGFSTSKEVTEISGRGIGLNVVQSTVEQLGGRVVVKDAGGALFEMILPLTLSIIRALLVLIDKEPYAFPLARIKKVLYVEKEDLFTVEGREYFKDGGKNVALFDGLSILRLRRTEPPLARIPVVMLSDGISDYGIQVDVFLGEKEIAIHELDKKIGKMDAISAGSFMEDGYPLLILDTEGIKIVIERQIAESPLGARLPPLQQKDPVGKKRILIVDDSAIVRRVLTHLLSTEGFVVDQAENGQEGLRKVNQEKYDLLISDIDMPEMSGIELIHKIRGEFKESELPVILLSYKDEGGFSEAMKPLKVDHFFSKSQFQDRVFVDAVKAVLKVPNDVC</sequence>
<organism evidence="12 13">
    <name type="scientific">Estrella lausannensis</name>
    <dbReference type="NCBI Taxonomy" id="483423"/>
    <lineage>
        <taxon>Bacteria</taxon>
        <taxon>Pseudomonadati</taxon>
        <taxon>Chlamydiota</taxon>
        <taxon>Chlamydiia</taxon>
        <taxon>Parachlamydiales</taxon>
        <taxon>Candidatus Criblamydiaceae</taxon>
        <taxon>Estrella</taxon>
    </lineage>
</organism>
<dbReference type="SMART" id="SM00260">
    <property type="entry name" value="CheW"/>
    <property type="match status" value="1"/>
</dbReference>
<feature type="domain" description="HPt" evidence="11">
    <location>
        <begin position="1"/>
        <end position="102"/>
    </location>
</feature>
<keyword evidence="3 7" id="KW-0597">Phosphoprotein</keyword>
<name>A0A0H5DRP3_9BACT</name>
<gene>
    <name evidence="12" type="ORF">ELAC_1039</name>
</gene>
<evidence type="ECO:0000259" key="11">
    <source>
        <dbReference type="PROSITE" id="PS50894"/>
    </source>
</evidence>
<dbReference type="SUPFAM" id="SSF55874">
    <property type="entry name" value="ATPase domain of HSP90 chaperone/DNA topoisomerase II/histidine kinase"/>
    <property type="match status" value="1"/>
</dbReference>